<dbReference type="Pfam" id="PF04773">
    <property type="entry name" value="FecR"/>
    <property type="match status" value="1"/>
</dbReference>
<evidence type="ECO:0000313" key="5">
    <source>
        <dbReference type="Proteomes" id="UP000199656"/>
    </source>
</evidence>
<dbReference type="PIRSF" id="PIRSF018266">
    <property type="entry name" value="FecR"/>
    <property type="match status" value="1"/>
</dbReference>
<dbReference type="AlphaFoldDB" id="A0A1H4D0L2"/>
<dbReference type="PANTHER" id="PTHR30273:SF2">
    <property type="entry name" value="PROTEIN FECR"/>
    <property type="match status" value="1"/>
</dbReference>
<dbReference type="Gene3D" id="2.60.120.1440">
    <property type="match status" value="1"/>
</dbReference>
<dbReference type="InterPro" id="IPR012373">
    <property type="entry name" value="Ferrdict_sens_TM"/>
</dbReference>
<dbReference type="OrthoDB" id="1452822at2"/>
<dbReference type="Gene3D" id="3.55.50.30">
    <property type="match status" value="1"/>
</dbReference>
<evidence type="ECO:0000256" key="1">
    <source>
        <dbReference type="SAM" id="Phobius"/>
    </source>
</evidence>
<dbReference type="InterPro" id="IPR032508">
    <property type="entry name" value="FecR_C"/>
</dbReference>
<dbReference type="EMBL" id="FNRL01000012">
    <property type="protein sequence ID" value="SEA66066.1"/>
    <property type="molecule type" value="Genomic_DNA"/>
</dbReference>
<feature type="domain" description="Protein FecR C-terminal" evidence="3">
    <location>
        <begin position="315"/>
        <end position="378"/>
    </location>
</feature>
<proteinExistence type="predicted"/>
<dbReference type="InterPro" id="IPR006860">
    <property type="entry name" value="FecR"/>
</dbReference>
<accession>A0A1H4D0L2</accession>
<dbReference type="GO" id="GO:0016989">
    <property type="term" value="F:sigma factor antagonist activity"/>
    <property type="evidence" value="ECO:0007669"/>
    <property type="project" value="TreeGrafter"/>
</dbReference>
<keyword evidence="1" id="KW-0812">Transmembrane</keyword>
<evidence type="ECO:0000313" key="4">
    <source>
        <dbReference type="EMBL" id="SEA66066.1"/>
    </source>
</evidence>
<feature type="transmembrane region" description="Helical" evidence="1">
    <location>
        <begin position="86"/>
        <end position="103"/>
    </location>
</feature>
<keyword evidence="5" id="KW-1185">Reference proteome</keyword>
<dbReference type="RefSeq" id="WP_089762621.1">
    <property type="nucleotide sequence ID" value="NZ_BKAT01000019.1"/>
</dbReference>
<evidence type="ECO:0000259" key="3">
    <source>
        <dbReference type="Pfam" id="PF16344"/>
    </source>
</evidence>
<name>A0A1H4D0L2_9BACT</name>
<dbReference type="STRING" id="408074.SAMN05660909_02871"/>
<gene>
    <name evidence="4" type="ORF">SAMN05660909_02871</name>
</gene>
<reference evidence="5" key="1">
    <citation type="submission" date="2016-10" db="EMBL/GenBank/DDBJ databases">
        <authorList>
            <person name="Varghese N."/>
            <person name="Submissions S."/>
        </authorList>
    </citation>
    <scope>NUCLEOTIDE SEQUENCE [LARGE SCALE GENOMIC DNA]</scope>
    <source>
        <strain evidence="5">DSM 23920</strain>
    </source>
</reference>
<protein>
    <submittedName>
        <fullName evidence="4">FecR family protein</fullName>
    </submittedName>
</protein>
<dbReference type="FunFam" id="2.60.120.1440:FF:000001">
    <property type="entry name" value="Putative anti-sigma factor"/>
    <property type="match status" value="1"/>
</dbReference>
<dbReference type="Pfam" id="PF16344">
    <property type="entry name" value="FecR_C"/>
    <property type="match status" value="1"/>
</dbReference>
<sequence>MTISRFRYLFKRYYSQSCTWEERQEFLLLLNQSEHDEELNALLEELLSEEERTERMPDEPAMRILETIMSTTVPAKRSYRSMIVKSAWWIGSAASVLLIAWWVTKQRPPAFKPVASIQVKDSSSNARLIIGSGEVIDLGKKTDDSITVQQGLAVSKTGNQLAYDQSANATPTINTLITDKGGTYKLVLPDGSKVWLNATSSLRFPTSFSGEYREVMVNGEAYFEIAANAKQPFIVTTPKSKVVVLGTQFNIKAYQEEEQEYTTLLQGAVNVDNGHNIKRLQPGEQAAISDGDQIRIRKPDIETTTAWKEGKFRFNDNIQVIMRELARWYDFKVVYVGTVTSRSYEASFSRKDSLEEILHQLEMTGDIHFSITDKTITVSP</sequence>
<dbReference type="PANTHER" id="PTHR30273">
    <property type="entry name" value="PERIPLASMIC SIGNAL SENSOR AND SIGMA FACTOR ACTIVATOR FECR-RELATED"/>
    <property type="match status" value="1"/>
</dbReference>
<keyword evidence="1" id="KW-0472">Membrane</keyword>
<organism evidence="4 5">
    <name type="scientific">Chitinophaga terrae</name>
    <name type="common">ex Kim and Jung 2007</name>
    <dbReference type="NCBI Taxonomy" id="408074"/>
    <lineage>
        <taxon>Bacteria</taxon>
        <taxon>Pseudomonadati</taxon>
        <taxon>Bacteroidota</taxon>
        <taxon>Chitinophagia</taxon>
        <taxon>Chitinophagales</taxon>
        <taxon>Chitinophagaceae</taxon>
        <taxon>Chitinophaga</taxon>
    </lineage>
</organism>
<evidence type="ECO:0000259" key="2">
    <source>
        <dbReference type="Pfam" id="PF04773"/>
    </source>
</evidence>
<dbReference type="Proteomes" id="UP000199656">
    <property type="component" value="Unassembled WGS sequence"/>
</dbReference>
<keyword evidence="1" id="KW-1133">Transmembrane helix</keyword>
<feature type="domain" description="FecR protein" evidence="2">
    <location>
        <begin position="175"/>
        <end position="269"/>
    </location>
</feature>